<dbReference type="Pfam" id="PF13499">
    <property type="entry name" value="EF-hand_7"/>
    <property type="match status" value="1"/>
</dbReference>
<gene>
    <name evidence="5" type="ORF">ECPE_LOCUS5290</name>
</gene>
<dbReference type="InterPro" id="IPR002048">
    <property type="entry name" value="EF_hand_dom"/>
</dbReference>
<evidence type="ECO:0000313" key="5">
    <source>
        <dbReference type="EMBL" id="VDP75115.1"/>
    </source>
</evidence>
<feature type="domain" description="EF-hand" evidence="4">
    <location>
        <begin position="54"/>
        <end position="89"/>
    </location>
</feature>
<evidence type="ECO:0000256" key="1">
    <source>
        <dbReference type="ARBA" id="ARBA00022723"/>
    </source>
</evidence>
<dbReference type="WBParaSite" id="ECPE_0000530201-mRNA-1">
    <property type="protein sequence ID" value="ECPE_0000530201-mRNA-1"/>
    <property type="gene ID" value="ECPE_0000530201"/>
</dbReference>
<evidence type="ECO:0000313" key="7">
    <source>
        <dbReference type="WBParaSite" id="ECPE_0000530201-mRNA-1"/>
    </source>
</evidence>
<proteinExistence type="predicted"/>
<accession>A0A183AEA5</accession>
<dbReference type="PANTHER" id="PTHR34524">
    <property type="entry name" value="CALCYPHOSIN"/>
    <property type="match status" value="1"/>
</dbReference>
<protein>
    <submittedName>
        <fullName evidence="7">Calcium-binding protein</fullName>
    </submittedName>
</protein>
<dbReference type="SUPFAM" id="SSF47473">
    <property type="entry name" value="EF-hand"/>
    <property type="match status" value="1"/>
</dbReference>
<evidence type="ECO:0000256" key="2">
    <source>
        <dbReference type="ARBA" id="ARBA00022737"/>
    </source>
</evidence>
<keyword evidence="6" id="KW-1185">Reference proteome</keyword>
<feature type="domain" description="EF-hand" evidence="4">
    <location>
        <begin position="94"/>
        <end position="129"/>
    </location>
</feature>
<dbReference type="PANTHER" id="PTHR34524:SF6">
    <property type="entry name" value="CALCYPHOSINE LIKE"/>
    <property type="match status" value="1"/>
</dbReference>
<sequence>MVFLSPQSSISLQHFRSTLDLNGDEEITLDEYKIALGIPFDLPPLAKLINPDYAKKMELLSLFAQADKNRDGEISKDEFRKIIQESNIPEDALQLPITWTRLFHELDRDHSGELSADELLLIFDQAGMPILREAVTGWIEQYDQNKDGKLNYNEFMTFVGRQAECAFP</sequence>
<dbReference type="PROSITE" id="PS50222">
    <property type="entry name" value="EF_HAND_2"/>
    <property type="match status" value="3"/>
</dbReference>
<dbReference type="Gene3D" id="1.10.238.10">
    <property type="entry name" value="EF-hand"/>
    <property type="match status" value="2"/>
</dbReference>
<dbReference type="PROSITE" id="PS00018">
    <property type="entry name" value="EF_HAND_1"/>
    <property type="match status" value="3"/>
</dbReference>
<dbReference type="InterPro" id="IPR011992">
    <property type="entry name" value="EF-hand-dom_pair"/>
</dbReference>
<dbReference type="Pfam" id="PF13202">
    <property type="entry name" value="EF-hand_5"/>
    <property type="match status" value="1"/>
</dbReference>
<dbReference type="AlphaFoldDB" id="A0A183AEA5"/>
<reference evidence="7" key="1">
    <citation type="submission" date="2016-06" db="UniProtKB">
        <authorList>
            <consortium name="WormBaseParasite"/>
        </authorList>
    </citation>
    <scope>IDENTIFICATION</scope>
</reference>
<dbReference type="CDD" id="cd00051">
    <property type="entry name" value="EFh"/>
    <property type="match status" value="1"/>
</dbReference>
<keyword evidence="1" id="KW-0479">Metal-binding</keyword>
<keyword evidence="3" id="KW-0106">Calcium</keyword>
<feature type="domain" description="EF-hand" evidence="4">
    <location>
        <begin position="130"/>
        <end position="165"/>
    </location>
</feature>
<organism evidence="7">
    <name type="scientific">Echinostoma caproni</name>
    <dbReference type="NCBI Taxonomy" id="27848"/>
    <lineage>
        <taxon>Eukaryota</taxon>
        <taxon>Metazoa</taxon>
        <taxon>Spiralia</taxon>
        <taxon>Lophotrochozoa</taxon>
        <taxon>Platyhelminthes</taxon>
        <taxon>Trematoda</taxon>
        <taxon>Digenea</taxon>
        <taxon>Plagiorchiida</taxon>
        <taxon>Echinostomata</taxon>
        <taxon>Echinostomatoidea</taxon>
        <taxon>Echinostomatidae</taxon>
        <taxon>Echinostoma</taxon>
    </lineage>
</organism>
<keyword evidence="2" id="KW-0677">Repeat</keyword>
<dbReference type="InterPro" id="IPR018247">
    <property type="entry name" value="EF_Hand_1_Ca_BS"/>
</dbReference>
<name>A0A183AEA5_9TREM</name>
<evidence type="ECO:0000256" key="3">
    <source>
        <dbReference type="ARBA" id="ARBA00022837"/>
    </source>
</evidence>
<dbReference type="SMART" id="SM00054">
    <property type="entry name" value="EFh"/>
    <property type="match status" value="4"/>
</dbReference>
<evidence type="ECO:0000313" key="6">
    <source>
        <dbReference type="Proteomes" id="UP000272942"/>
    </source>
</evidence>
<dbReference type="Proteomes" id="UP000272942">
    <property type="component" value="Unassembled WGS sequence"/>
</dbReference>
<evidence type="ECO:0000259" key="4">
    <source>
        <dbReference type="PROSITE" id="PS50222"/>
    </source>
</evidence>
<dbReference type="EMBL" id="UZAN01042133">
    <property type="protein sequence ID" value="VDP75115.1"/>
    <property type="molecule type" value="Genomic_DNA"/>
</dbReference>
<dbReference type="OrthoDB" id="26525at2759"/>
<reference evidence="5 6" key="2">
    <citation type="submission" date="2018-11" db="EMBL/GenBank/DDBJ databases">
        <authorList>
            <consortium name="Pathogen Informatics"/>
        </authorList>
    </citation>
    <scope>NUCLEOTIDE SEQUENCE [LARGE SCALE GENOMIC DNA]</scope>
    <source>
        <strain evidence="5 6">Egypt</strain>
    </source>
</reference>
<dbReference type="InterPro" id="IPR051581">
    <property type="entry name" value="Ca-bind"/>
</dbReference>
<dbReference type="GO" id="GO:0005509">
    <property type="term" value="F:calcium ion binding"/>
    <property type="evidence" value="ECO:0007669"/>
    <property type="project" value="InterPro"/>
</dbReference>